<dbReference type="GO" id="GO:0005789">
    <property type="term" value="C:endoplasmic reticulum membrane"/>
    <property type="evidence" value="ECO:0000318"/>
    <property type="project" value="GO_Central"/>
</dbReference>
<dbReference type="PANTHER" id="PTHR22760:SF4">
    <property type="entry name" value="GPI MANNOSYLTRANSFERASE 3"/>
    <property type="match status" value="1"/>
</dbReference>
<dbReference type="InParanoid" id="A0A7M7N9U9"/>
<feature type="transmembrane region" description="Helical" evidence="8">
    <location>
        <begin position="204"/>
        <end position="225"/>
    </location>
</feature>
<sequence length="568" mass="65573">MAYNLRPRSSVQVETLGPLDQQESAQSSVKEKKNWSDSGLLILLVLFRWMNVGLVQTSFVPDEYWQSVEVAHKVVFGYGYLTWEWQTGLRSFAYPAIFVVLYKMLAILRLDYPVVLILAPRLLQATLSAVGDFCLYKTSALIHGKDVARWTLIMNLSSWFVFYNATRTLTNTMENILTSVGLFFFPWPRDWLHDKNEKQDRNPWVYIVIVALACLVRPTAAVLWLPLCLWHINFSRATLGSLGFTHFHLLSIIIITHDVIRVAVTLFLPVGLIAISASLLMDRLFYGYFVLVQKNFIEFNFINDLGALYGTHPWHWYFSQGFAVVMTTHIPSFVMGAKMGYKKNGLLLWTVLWTLCIYSFTSHKEFRFIFPVVPICMLFCGLFMEDMHRSGKSKLLILYLLFNIPASIYFGLFHQRGVLDVMGYVQEVADQHSTGEQRSVMFLMPCHSTPFYSHVHNNLPMRFLECQPNLNQEEDYVEEASLFYNNPVDWLKKEYEDSASIPTHLIIFDVLKPSIEDFLCSHHFHEVTSYFHTHLPEGKVGSRVLVFARDSDEEDDNKDSCSTTNIVT</sequence>
<evidence type="ECO:0000256" key="3">
    <source>
        <dbReference type="ARBA" id="ARBA00022679"/>
    </source>
</evidence>
<reference evidence="10" key="1">
    <citation type="submission" date="2015-02" db="EMBL/GenBank/DDBJ databases">
        <title>Genome sequencing for Strongylocentrotus purpuratus.</title>
        <authorList>
            <person name="Murali S."/>
            <person name="Liu Y."/>
            <person name="Vee V."/>
            <person name="English A."/>
            <person name="Wang M."/>
            <person name="Skinner E."/>
            <person name="Han Y."/>
            <person name="Muzny D.M."/>
            <person name="Worley K.C."/>
            <person name="Gibbs R.A."/>
        </authorList>
    </citation>
    <scope>NUCLEOTIDE SEQUENCE</scope>
</reference>
<dbReference type="EC" id="2.4.1.-" evidence="8"/>
<dbReference type="InterPro" id="IPR005599">
    <property type="entry name" value="GPI_mannosylTrfase"/>
</dbReference>
<organism evidence="9 10">
    <name type="scientific">Strongylocentrotus purpuratus</name>
    <name type="common">Purple sea urchin</name>
    <dbReference type="NCBI Taxonomy" id="7668"/>
    <lineage>
        <taxon>Eukaryota</taxon>
        <taxon>Metazoa</taxon>
        <taxon>Echinodermata</taxon>
        <taxon>Eleutherozoa</taxon>
        <taxon>Echinozoa</taxon>
        <taxon>Echinoidea</taxon>
        <taxon>Euechinoidea</taxon>
        <taxon>Echinacea</taxon>
        <taxon>Camarodonta</taxon>
        <taxon>Echinidea</taxon>
        <taxon>Strongylocentrotidae</taxon>
        <taxon>Strongylocentrotus</taxon>
    </lineage>
</organism>
<feature type="transmembrane region" description="Helical" evidence="8">
    <location>
        <begin position="237"/>
        <end position="255"/>
    </location>
</feature>
<dbReference type="CTD" id="9488"/>
<dbReference type="FunCoup" id="A0A7M7N9U9">
    <property type="interactions" value="2045"/>
</dbReference>
<dbReference type="RefSeq" id="XP_030832459.1">
    <property type="nucleotide sequence ID" value="XM_030976599.1"/>
</dbReference>
<dbReference type="GO" id="GO:0006506">
    <property type="term" value="P:GPI anchor biosynthetic process"/>
    <property type="evidence" value="ECO:0000318"/>
    <property type="project" value="GO_Central"/>
</dbReference>
<evidence type="ECO:0000256" key="8">
    <source>
        <dbReference type="RuleBase" id="RU363075"/>
    </source>
</evidence>
<comment type="similarity">
    <text evidence="8">Belongs to the glycosyltransferase 22 family.</text>
</comment>
<keyword evidence="6 8" id="KW-1133">Transmembrane helix</keyword>
<dbReference type="KEGG" id="spu:583162"/>
<evidence type="ECO:0000256" key="5">
    <source>
        <dbReference type="ARBA" id="ARBA00022824"/>
    </source>
</evidence>
<keyword evidence="10" id="KW-1185">Reference proteome</keyword>
<keyword evidence="4 8" id="KW-0812">Transmembrane</keyword>
<keyword evidence="3" id="KW-0808">Transferase</keyword>
<dbReference type="GO" id="GO:0000026">
    <property type="term" value="F:alpha-1,2-mannosyltransferase activity"/>
    <property type="evidence" value="ECO:0000318"/>
    <property type="project" value="GO_Central"/>
</dbReference>
<evidence type="ECO:0000256" key="6">
    <source>
        <dbReference type="ARBA" id="ARBA00022989"/>
    </source>
</evidence>
<evidence type="ECO:0000256" key="7">
    <source>
        <dbReference type="ARBA" id="ARBA00023136"/>
    </source>
</evidence>
<evidence type="ECO:0000313" key="10">
    <source>
        <dbReference type="Proteomes" id="UP000007110"/>
    </source>
</evidence>
<name>A0A7M7N9U9_STRPU</name>
<protein>
    <recommendedName>
        <fullName evidence="8">Mannosyltransferase</fullName>
        <ecNumber evidence="8">2.4.1.-</ecNumber>
    </recommendedName>
</protein>
<feature type="transmembrane region" description="Helical" evidence="8">
    <location>
        <begin position="368"/>
        <end position="384"/>
    </location>
</feature>
<feature type="transmembrane region" description="Helical" evidence="8">
    <location>
        <begin position="40"/>
        <end position="59"/>
    </location>
</feature>
<evidence type="ECO:0000256" key="4">
    <source>
        <dbReference type="ARBA" id="ARBA00022692"/>
    </source>
</evidence>
<evidence type="ECO:0000256" key="1">
    <source>
        <dbReference type="ARBA" id="ARBA00004477"/>
    </source>
</evidence>
<dbReference type="GeneID" id="583162"/>
<evidence type="ECO:0000313" key="9">
    <source>
        <dbReference type="EnsemblMetazoa" id="XP_030832459"/>
    </source>
</evidence>
<feature type="transmembrane region" description="Helical" evidence="8">
    <location>
        <begin position="346"/>
        <end position="362"/>
    </location>
</feature>
<dbReference type="AlphaFoldDB" id="A0A7M7N9U9"/>
<reference evidence="9" key="2">
    <citation type="submission" date="2021-01" db="UniProtKB">
        <authorList>
            <consortium name="EnsemblMetazoa"/>
        </authorList>
    </citation>
    <scope>IDENTIFICATION</scope>
</reference>
<dbReference type="OMA" id="HHMVFNN"/>
<dbReference type="EnsemblMetazoa" id="XM_030976599">
    <property type="protein sequence ID" value="XP_030832459"/>
    <property type="gene ID" value="LOC583162"/>
</dbReference>
<dbReference type="Proteomes" id="UP000007110">
    <property type="component" value="Unassembled WGS sequence"/>
</dbReference>
<evidence type="ECO:0000256" key="2">
    <source>
        <dbReference type="ARBA" id="ARBA00022676"/>
    </source>
</evidence>
<keyword evidence="7 8" id="KW-0472">Membrane</keyword>
<comment type="subcellular location">
    <subcellularLocation>
        <location evidence="1 8">Endoplasmic reticulum membrane</location>
        <topology evidence="1 8">Multi-pass membrane protein</topology>
    </subcellularLocation>
</comment>
<keyword evidence="2 8" id="KW-0328">Glycosyltransferase</keyword>
<dbReference type="PANTHER" id="PTHR22760">
    <property type="entry name" value="GLYCOSYLTRANSFERASE"/>
    <property type="match status" value="1"/>
</dbReference>
<keyword evidence="5 8" id="KW-0256">Endoplasmic reticulum</keyword>
<accession>A0A7M7N9U9</accession>
<proteinExistence type="inferred from homology"/>
<feature type="transmembrane region" description="Helical" evidence="8">
    <location>
        <begin position="396"/>
        <end position="413"/>
    </location>
</feature>
<feature type="transmembrane region" description="Helical" evidence="8">
    <location>
        <begin position="314"/>
        <end position="334"/>
    </location>
</feature>
<dbReference type="Pfam" id="PF03901">
    <property type="entry name" value="Glyco_transf_22"/>
    <property type="match status" value="1"/>
</dbReference>
<feature type="transmembrane region" description="Helical" evidence="8">
    <location>
        <begin position="262"/>
        <end position="281"/>
    </location>
</feature>